<keyword evidence="5" id="KW-1185">Reference proteome</keyword>
<organism evidence="4 5">
    <name type="scientific">Aspergillus fumigatus (strain CBS 144.89 / FGSC A1163 / CEA10)</name>
    <name type="common">Neosartorya fumigata</name>
    <dbReference type="NCBI Taxonomy" id="451804"/>
    <lineage>
        <taxon>Eukaryota</taxon>
        <taxon>Fungi</taxon>
        <taxon>Dikarya</taxon>
        <taxon>Ascomycota</taxon>
        <taxon>Pezizomycotina</taxon>
        <taxon>Eurotiomycetes</taxon>
        <taxon>Eurotiomycetidae</taxon>
        <taxon>Eurotiales</taxon>
        <taxon>Aspergillaceae</taxon>
        <taxon>Aspergillus</taxon>
        <taxon>Aspergillus subgen. Fumigati</taxon>
    </lineage>
</organism>
<dbReference type="VEuPathDB" id="FungiDB:AFUB_071530"/>
<feature type="repeat" description="ANK" evidence="3">
    <location>
        <begin position="159"/>
        <end position="191"/>
    </location>
</feature>
<dbReference type="EMBL" id="DS499598">
    <property type="protein sequence ID" value="EDP50812.1"/>
    <property type="molecule type" value="Genomic_DNA"/>
</dbReference>
<dbReference type="HOGENOM" id="CLU_1019329_0_0_1"/>
<dbReference type="PhylomeDB" id="B0Y563"/>
<reference evidence="4 5" key="1">
    <citation type="journal article" date="2008" name="PLoS Genet.">
        <title>Genomic islands in the pathogenic filamentous fungus Aspergillus fumigatus.</title>
        <authorList>
            <person name="Fedorova N.D."/>
            <person name="Khaldi N."/>
            <person name="Joardar V.S."/>
            <person name="Maiti R."/>
            <person name="Amedeo P."/>
            <person name="Anderson M.J."/>
            <person name="Crabtree J."/>
            <person name="Silva J.C."/>
            <person name="Badger J.H."/>
            <person name="Albarraq A."/>
            <person name="Angiuoli S."/>
            <person name="Bussey H."/>
            <person name="Bowyer P."/>
            <person name="Cotty P.J."/>
            <person name="Dyer P.S."/>
            <person name="Egan A."/>
            <person name="Galens K."/>
            <person name="Fraser-Liggett C.M."/>
            <person name="Haas B.J."/>
            <person name="Inman J.M."/>
            <person name="Kent R."/>
            <person name="Lemieux S."/>
            <person name="Malavazi I."/>
            <person name="Orvis J."/>
            <person name="Roemer T."/>
            <person name="Ronning C.M."/>
            <person name="Sundaram J.P."/>
            <person name="Sutton G."/>
            <person name="Turner G."/>
            <person name="Venter J.C."/>
            <person name="White O.R."/>
            <person name="Whitty B.R."/>
            <person name="Youngman P."/>
            <person name="Wolfe K.H."/>
            <person name="Goldman G.H."/>
            <person name="Wortman J.R."/>
            <person name="Jiang B."/>
            <person name="Denning D.W."/>
            <person name="Nierman W.C."/>
        </authorList>
    </citation>
    <scope>NUCLEOTIDE SEQUENCE [LARGE SCALE GENOMIC DNA]</scope>
    <source>
        <strain evidence="5">CBS 144.89 / FGSC A1163 / CEA10</strain>
    </source>
</reference>
<dbReference type="PRINTS" id="PR01415">
    <property type="entry name" value="ANKYRIN"/>
</dbReference>
<dbReference type="Pfam" id="PF12796">
    <property type="entry name" value="Ank_2"/>
    <property type="match status" value="1"/>
</dbReference>
<feature type="repeat" description="ANK" evidence="3">
    <location>
        <begin position="126"/>
        <end position="158"/>
    </location>
</feature>
<accession>B0Y563</accession>
<dbReference type="OrthoDB" id="341259at2759"/>
<evidence type="ECO:0000256" key="1">
    <source>
        <dbReference type="ARBA" id="ARBA00022737"/>
    </source>
</evidence>
<evidence type="ECO:0000256" key="2">
    <source>
        <dbReference type="ARBA" id="ARBA00023043"/>
    </source>
</evidence>
<dbReference type="Proteomes" id="UP000001699">
    <property type="component" value="Unassembled WGS sequence"/>
</dbReference>
<name>B0Y563_ASPFC</name>
<dbReference type="Gene3D" id="1.25.40.20">
    <property type="entry name" value="Ankyrin repeat-containing domain"/>
    <property type="match status" value="3"/>
</dbReference>
<feature type="repeat" description="ANK" evidence="3">
    <location>
        <begin position="90"/>
        <end position="122"/>
    </location>
</feature>
<dbReference type="PROSITE" id="PS50297">
    <property type="entry name" value="ANK_REP_REGION"/>
    <property type="match status" value="5"/>
</dbReference>
<dbReference type="SUPFAM" id="SSF48403">
    <property type="entry name" value="Ankyrin repeat"/>
    <property type="match status" value="1"/>
</dbReference>
<dbReference type="InterPro" id="IPR002110">
    <property type="entry name" value="Ankyrin_rpt"/>
</dbReference>
<sequence length="273" mass="29212">MKYRLHPGQKERADMKSTKTALQITLVLGGLVTAHSDTETESNLRFVHMPDKQSCGSEVRSAFDVSGGISYLLTKLPASEFCPASEIAMPDLLTLSQAASVGDIDAIQMLLDSGADVNSMDDQPGTGYTALHHASAQGHSIAVRLLLHHNADVDKLGSDGMTPLHLAAQNGHDESVRILLEHGTDVNQRTRLDHMTALHVAAEAGNLPVVRALLHHGADIAAVNEAGNTALHLSAKNGQADVASILLAHKMTIKNYHCTARLIQETSRLCALY</sequence>
<evidence type="ECO:0000256" key="3">
    <source>
        <dbReference type="PROSITE-ProRule" id="PRU00023"/>
    </source>
</evidence>
<evidence type="ECO:0000313" key="5">
    <source>
        <dbReference type="Proteomes" id="UP000001699"/>
    </source>
</evidence>
<dbReference type="PANTHER" id="PTHR24198:SF165">
    <property type="entry name" value="ANKYRIN REPEAT-CONTAINING PROTEIN-RELATED"/>
    <property type="match status" value="1"/>
</dbReference>
<feature type="repeat" description="ANK" evidence="3">
    <location>
        <begin position="193"/>
        <end position="225"/>
    </location>
</feature>
<dbReference type="SMART" id="SM00248">
    <property type="entry name" value="ANK"/>
    <property type="match status" value="5"/>
</dbReference>
<dbReference type="PANTHER" id="PTHR24198">
    <property type="entry name" value="ANKYRIN REPEAT AND PROTEIN KINASE DOMAIN-CONTAINING PROTEIN"/>
    <property type="match status" value="1"/>
</dbReference>
<dbReference type="Pfam" id="PF13637">
    <property type="entry name" value="Ank_4"/>
    <property type="match status" value="1"/>
</dbReference>
<proteinExistence type="predicted"/>
<dbReference type="InterPro" id="IPR036770">
    <property type="entry name" value="Ankyrin_rpt-contain_sf"/>
</dbReference>
<gene>
    <name evidence="4" type="ORF">AFUB_071530</name>
</gene>
<keyword evidence="2 3" id="KW-0040">ANK repeat</keyword>
<feature type="repeat" description="ANK" evidence="3">
    <location>
        <begin position="226"/>
        <end position="247"/>
    </location>
</feature>
<evidence type="ECO:0000313" key="4">
    <source>
        <dbReference type="EMBL" id="EDP50812.1"/>
    </source>
</evidence>
<dbReference type="PROSITE" id="PS50088">
    <property type="entry name" value="ANK_REPEAT"/>
    <property type="match status" value="5"/>
</dbReference>
<dbReference type="AlphaFoldDB" id="B0Y563"/>
<protein>
    <submittedName>
        <fullName evidence="4">Ankyrin repeat protein</fullName>
    </submittedName>
</protein>
<keyword evidence="1" id="KW-0677">Repeat</keyword>